<protein>
    <submittedName>
        <fullName evidence="1">Uncharacterized protein</fullName>
    </submittedName>
</protein>
<name>A0A9D4J6S0_DREPO</name>
<organism evidence="1 2">
    <name type="scientific">Dreissena polymorpha</name>
    <name type="common">Zebra mussel</name>
    <name type="synonym">Mytilus polymorpha</name>
    <dbReference type="NCBI Taxonomy" id="45954"/>
    <lineage>
        <taxon>Eukaryota</taxon>
        <taxon>Metazoa</taxon>
        <taxon>Spiralia</taxon>
        <taxon>Lophotrochozoa</taxon>
        <taxon>Mollusca</taxon>
        <taxon>Bivalvia</taxon>
        <taxon>Autobranchia</taxon>
        <taxon>Heteroconchia</taxon>
        <taxon>Euheterodonta</taxon>
        <taxon>Imparidentia</taxon>
        <taxon>Neoheterodontei</taxon>
        <taxon>Myida</taxon>
        <taxon>Dreissenoidea</taxon>
        <taxon>Dreissenidae</taxon>
        <taxon>Dreissena</taxon>
    </lineage>
</organism>
<evidence type="ECO:0000313" key="1">
    <source>
        <dbReference type="EMBL" id="KAH3797658.1"/>
    </source>
</evidence>
<keyword evidence="2" id="KW-1185">Reference proteome</keyword>
<dbReference type="Proteomes" id="UP000828390">
    <property type="component" value="Unassembled WGS sequence"/>
</dbReference>
<proteinExistence type="predicted"/>
<comment type="caution">
    <text evidence="1">The sequence shown here is derived from an EMBL/GenBank/DDBJ whole genome shotgun (WGS) entry which is preliminary data.</text>
</comment>
<accession>A0A9D4J6S0</accession>
<sequence length="63" mass="6982">MEYFYCLPISGSSSFAVGQCFDLEERLLPEEECPSGSHTADKVSSLTLQCLGTNKASFWENRA</sequence>
<dbReference type="AlphaFoldDB" id="A0A9D4J6S0"/>
<dbReference type="EMBL" id="JAIWYP010000007">
    <property type="protein sequence ID" value="KAH3797658.1"/>
    <property type="molecule type" value="Genomic_DNA"/>
</dbReference>
<gene>
    <name evidence="1" type="ORF">DPMN_151242</name>
</gene>
<reference evidence="1" key="1">
    <citation type="journal article" date="2019" name="bioRxiv">
        <title>The Genome of the Zebra Mussel, Dreissena polymorpha: A Resource for Invasive Species Research.</title>
        <authorList>
            <person name="McCartney M.A."/>
            <person name="Auch B."/>
            <person name="Kono T."/>
            <person name="Mallez S."/>
            <person name="Zhang Y."/>
            <person name="Obille A."/>
            <person name="Becker A."/>
            <person name="Abrahante J.E."/>
            <person name="Garbe J."/>
            <person name="Badalamenti J.P."/>
            <person name="Herman A."/>
            <person name="Mangelson H."/>
            <person name="Liachko I."/>
            <person name="Sullivan S."/>
            <person name="Sone E.D."/>
            <person name="Koren S."/>
            <person name="Silverstein K.A.T."/>
            <person name="Beckman K.B."/>
            <person name="Gohl D.M."/>
        </authorList>
    </citation>
    <scope>NUCLEOTIDE SEQUENCE</scope>
    <source>
        <strain evidence="1">Duluth1</strain>
        <tissue evidence="1">Whole animal</tissue>
    </source>
</reference>
<reference evidence="1" key="2">
    <citation type="submission" date="2020-11" db="EMBL/GenBank/DDBJ databases">
        <authorList>
            <person name="McCartney M.A."/>
            <person name="Auch B."/>
            <person name="Kono T."/>
            <person name="Mallez S."/>
            <person name="Becker A."/>
            <person name="Gohl D.M."/>
            <person name="Silverstein K.A.T."/>
            <person name="Koren S."/>
            <person name="Bechman K.B."/>
            <person name="Herman A."/>
            <person name="Abrahante J.E."/>
            <person name="Garbe J."/>
        </authorList>
    </citation>
    <scope>NUCLEOTIDE SEQUENCE</scope>
    <source>
        <strain evidence="1">Duluth1</strain>
        <tissue evidence="1">Whole animal</tissue>
    </source>
</reference>
<evidence type="ECO:0000313" key="2">
    <source>
        <dbReference type="Proteomes" id="UP000828390"/>
    </source>
</evidence>